<feature type="binding site" evidence="14">
    <location>
        <position position="64"/>
    </location>
    <ligand>
        <name>ATP</name>
        <dbReference type="ChEBI" id="CHEBI:30616"/>
    </ligand>
</feature>
<evidence type="ECO:0000256" key="2">
    <source>
        <dbReference type="ARBA" id="ARBA00007663"/>
    </source>
</evidence>
<keyword evidence="10 13" id="KW-0067">ATP-binding</keyword>
<proteinExistence type="inferred from homology"/>
<dbReference type="OrthoDB" id="39992at2157"/>
<dbReference type="InterPro" id="IPR017945">
    <property type="entry name" value="DHBP_synth_RibB-like_a/b_dom"/>
</dbReference>
<dbReference type="InterPro" id="IPR006070">
    <property type="entry name" value="Sua5-like_dom"/>
</dbReference>
<dbReference type="InterPro" id="IPR005145">
    <property type="entry name" value="Sua5_C"/>
</dbReference>
<gene>
    <name evidence="16" type="ORF">NITUZ_140035</name>
</gene>
<comment type="function">
    <text evidence="13">Required for the formation of a threonylcarbamoyl group on adenosine at position 37 (t(6)A37) in tRNAs that read codons beginning with adenine.</text>
</comment>
<dbReference type="GO" id="GO:0061710">
    <property type="term" value="F:L-threonylcarbamoyladenylate synthase"/>
    <property type="evidence" value="ECO:0007669"/>
    <property type="project" value="UniProtKB-EC"/>
</dbReference>
<evidence type="ECO:0000256" key="7">
    <source>
        <dbReference type="ARBA" id="ARBA00022694"/>
    </source>
</evidence>
<keyword evidence="17" id="KW-1185">Reference proteome</keyword>
<feature type="binding site" evidence="14">
    <location>
        <position position="238"/>
    </location>
    <ligand>
        <name>ATP</name>
        <dbReference type="ChEBI" id="CHEBI:30616"/>
    </ligand>
</feature>
<evidence type="ECO:0000256" key="6">
    <source>
        <dbReference type="ARBA" id="ARBA00022679"/>
    </source>
</evidence>
<evidence type="ECO:0000256" key="4">
    <source>
        <dbReference type="ARBA" id="ARBA00015492"/>
    </source>
</evidence>
<dbReference type="GO" id="GO:0005524">
    <property type="term" value="F:ATP binding"/>
    <property type="evidence" value="ECO:0007669"/>
    <property type="project" value="UniProtKB-UniRule"/>
</dbReference>
<dbReference type="PIRSF" id="PIRSF004930">
    <property type="entry name" value="Tln_factor_SUA5"/>
    <property type="match status" value="1"/>
</dbReference>
<comment type="caution">
    <text evidence="16">The sequence shown here is derived from an EMBL/GenBank/DDBJ whole genome shotgun (WGS) entry which is preliminary data.</text>
</comment>
<dbReference type="PANTHER" id="PTHR17490:SF16">
    <property type="entry name" value="THREONYLCARBAMOYL-AMP SYNTHASE"/>
    <property type="match status" value="1"/>
</dbReference>
<protein>
    <recommendedName>
        <fullName evidence="4 13">Threonylcarbamoyl-AMP synthase</fullName>
        <shortName evidence="13">TC-AMP synthase</shortName>
        <ecNumber evidence="3 13">2.7.7.87</ecNumber>
    </recommendedName>
    <alternativeName>
        <fullName evidence="11 13">L-threonylcarbamoyladenylate synthase</fullName>
    </alternativeName>
</protein>
<feature type="binding site" evidence="14">
    <location>
        <position position="183"/>
    </location>
    <ligand>
        <name>L-threonine</name>
        <dbReference type="ChEBI" id="CHEBI:57926"/>
    </ligand>
</feature>
<dbReference type="PANTHER" id="PTHR17490">
    <property type="entry name" value="SUA5"/>
    <property type="match status" value="1"/>
</dbReference>
<evidence type="ECO:0000256" key="14">
    <source>
        <dbReference type="PIRSR" id="PIRSR004930-1"/>
    </source>
</evidence>
<feature type="binding site" evidence="14">
    <location>
        <position position="197"/>
    </location>
    <ligand>
        <name>ATP</name>
        <dbReference type="ChEBI" id="CHEBI:30616"/>
    </ligand>
</feature>
<dbReference type="EC" id="2.7.7.87" evidence="3 13"/>
<dbReference type="STRING" id="1407055.NITUZ_140035"/>
<dbReference type="EMBL" id="CBTY010000006">
    <property type="protein sequence ID" value="CDI04960.1"/>
    <property type="molecule type" value="Genomic_DNA"/>
</dbReference>
<feature type="binding site" evidence="14">
    <location>
        <position position="69"/>
    </location>
    <ligand>
        <name>L-threonine</name>
        <dbReference type="ChEBI" id="CHEBI:57926"/>
    </ligand>
</feature>
<dbReference type="Pfam" id="PF01300">
    <property type="entry name" value="Sua5_yciO_yrdC"/>
    <property type="match status" value="1"/>
</dbReference>
<dbReference type="Proteomes" id="UP000018159">
    <property type="component" value="Unassembled WGS sequence"/>
</dbReference>
<name>V6AQY1_9ARCH</name>
<feature type="binding site" evidence="14">
    <location>
        <position position="145"/>
    </location>
    <ligand>
        <name>ATP</name>
        <dbReference type="ChEBI" id="CHEBI:30616"/>
    </ligand>
</feature>
<evidence type="ECO:0000256" key="1">
    <source>
        <dbReference type="ARBA" id="ARBA00004496"/>
    </source>
</evidence>
<feature type="binding site" evidence="14">
    <location>
        <position position="119"/>
    </location>
    <ligand>
        <name>ATP</name>
        <dbReference type="ChEBI" id="CHEBI:30616"/>
    </ligand>
</feature>
<evidence type="ECO:0000256" key="3">
    <source>
        <dbReference type="ARBA" id="ARBA00012584"/>
    </source>
</evidence>
<accession>V6AQY1</accession>
<evidence type="ECO:0000313" key="16">
    <source>
        <dbReference type="EMBL" id="CDI04960.1"/>
    </source>
</evidence>
<dbReference type="InterPro" id="IPR038385">
    <property type="entry name" value="Sua5/YwlC_C"/>
</dbReference>
<comment type="catalytic activity">
    <reaction evidence="12 13">
        <text>L-threonine + hydrogencarbonate + ATP = L-threonylcarbamoyladenylate + diphosphate + H2O</text>
        <dbReference type="Rhea" id="RHEA:36407"/>
        <dbReference type="ChEBI" id="CHEBI:15377"/>
        <dbReference type="ChEBI" id="CHEBI:17544"/>
        <dbReference type="ChEBI" id="CHEBI:30616"/>
        <dbReference type="ChEBI" id="CHEBI:33019"/>
        <dbReference type="ChEBI" id="CHEBI:57926"/>
        <dbReference type="ChEBI" id="CHEBI:73682"/>
        <dbReference type="EC" id="2.7.7.87"/>
    </reaction>
</comment>
<dbReference type="NCBIfam" id="TIGR00057">
    <property type="entry name" value="L-threonylcarbamoyladenylate synthase"/>
    <property type="match status" value="1"/>
</dbReference>
<keyword evidence="7 13" id="KW-0819">tRNA processing</keyword>
<evidence type="ECO:0000256" key="13">
    <source>
        <dbReference type="PIRNR" id="PIRNR004930"/>
    </source>
</evidence>
<dbReference type="Gene3D" id="3.90.870.10">
    <property type="entry name" value="DHBP synthase"/>
    <property type="match status" value="1"/>
</dbReference>
<feature type="binding site" evidence="14">
    <location>
        <position position="60"/>
    </location>
    <ligand>
        <name>ATP</name>
        <dbReference type="ChEBI" id="CHEBI:30616"/>
    </ligand>
</feature>
<feature type="binding site" evidence="14">
    <location>
        <position position="153"/>
    </location>
    <ligand>
        <name>ATP</name>
        <dbReference type="ChEBI" id="CHEBI:30616"/>
    </ligand>
</feature>
<evidence type="ECO:0000256" key="11">
    <source>
        <dbReference type="ARBA" id="ARBA00029774"/>
    </source>
</evidence>
<feature type="binding site" evidence="14">
    <location>
        <position position="123"/>
    </location>
    <ligand>
        <name>L-threonine</name>
        <dbReference type="ChEBI" id="CHEBI:57926"/>
    </ligand>
</feature>
<dbReference type="RefSeq" id="WP_048194266.1">
    <property type="nucleotide sequence ID" value="NZ_CBTY010000006.1"/>
</dbReference>
<dbReference type="SUPFAM" id="SSF55821">
    <property type="entry name" value="YrdC/RibB"/>
    <property type="match status" value="1"/>
</dbReference>
<comment type="subcellular location">
    <subcellularLocation>
        <location evidence="1 13">Cytoplasm</location>
    </subcellularLocation>
</comment>
<keyword evidence="5 13" id="KW-0963">Cytoplasm</keyword>
<keyword evidence="9 13" id="KW-0547">Nucleotide-binding</keyword>
<evidence type="ECO:0000256" key="5">
    <source>
        <dbReference type="ARBA" id="ARBA00022490"/>
    </source>
</evidence>
<keyword evidence="6 13" id="KW-0808">Transferase</keyword>
<organism evidence="16 17">
    <name type="scientific">Candidatus Nitrosotenuis uzonensis</name>
    <dbReference type="NCBI Taxonomy" id="1407055"/>
    <lineage>
        <taxon>Archaea</taxon>
        <taxon>Nitrososphaerota</taxon>
        <taxon>Candidatus Nitrosotenuis</taxon>
    </lineage>
</organism>
<dbReference type="GO" id="GO:0003725">
    <property type="term" value="F:double-stranded RNA binding"/>
    <property type="evidence" value="ECO:0007669"/>
    <property type="project" value="UniProtKB-UniRule"/>
</dbReference>
<dbReference type="InterPro" id="IPR010923">
    <property type="entry name" value="T(6)A37_SUA5"/>
</dbReference>
<evidence type="ECO:0000256" key="10">
    <source>
        <dbReference type="ARBA" id="ARBA00022840"/>
    </source>
</evidence>
<evidence type="ECO:0000256" key="12">
    <source>
        <dbReference type="ARBA" id="ARBA00048366"/>
    </source>
</evidence>
<dbReference type="GO" id="GO:0000049">
    <property type="term" value="F:tRNA binding"/>
    <property type="evidence" value="ECO:0007669"/>
    <property type="project" value="TreeGrafter"/>
</dbReference>
<dbReference type="GO" id="GO:0005737">
    <property type="term" value="C:cytoplasm"/>
    <property type="evidence" value="ECO:0007669"/>
    <property type="project" value="UniProtKB-SubCell"/>
</dbReference>
<dbReference type="InterPro" id="IPR050156">
    <property type="entry name" value="TC-AMP_synthase_SUA5"/>
</dbReference>
<feature type="binding site" evidence="14">
    <location>
        <position position="37"/>
    </location>
    <ligand>
        <name>L-threonine</name>
        <dbReference type="ChEBI" id="CHEBI:57926"/>
    </ligand>
</feature>
<dbReference type="AlphaFoldDB" id="V6AQY1"/>
<feature type="binding site" evidence="14">
    <location>
        <position position="143"/>
    </location>
    <ligand>
        <name>L-threonine</name>
        <dbReference type="ChEBI" id="CHEBI:57926"/>
    </ligand>
</feature>
<dbReference type="GO" id="GO:0008033">
    <property type="term" value="P:tRNA processing"/>
    <property type="evidence" value="ECO:0007669"/>
    <property type="project" value="UniProtKB-KW"/>
</dbReference>
<dbReference type="Gene3D" id="3.40.50.11030">
    <property type="entry name" value="Threonylcarbamoyl-AMP synthase, C-terminal domain"/>
    <property type="match status" value="1"/>
</dbReference>
<evidence type="ECO:0000256" key="8">
    <source>
        <dbReference type="ARBA" id="ARBA00022695"/>
    </source>
</evidence>
<reference evidence="16 17" key="1">
    <citation type="journal article" date="2013" name="PLoS ONE">
        <title>Enrichment and Genome Sequence of the Group I.1a Ammonia-Oxidizing Archaeon ?Ca. Nitrosotenuis uzonensis? Representing a Clade Globally.</title>
        <authorList>
            <person name="Lebedeva E.V."/>
            <person name="Hatzenpichler R."/>
            <person name="Pelletier E."/>
            <person name="Schuster N."/>
            <person name="Hauzmayer S."/>
            <person name="Bulaev A."/>
            <person name="Grigor'eva N.V."/>
            <person name="Galushko A."/>
            <person name="Schmid M."/>
            <person name="Palatinszky M."/>
            <person name="Le Paslier D."/>
            <person name="Daims H."/>
            <person name="Wagner M."/>
        </authorList>
    </citation>
    <scope>NUCLEOTIDE SEQUENCE [LARGE SCALE GENOMIC DNA]</scope>
    <source>
        <strain evidence="16 17">N4</strain>
    </source>
</reference>
<keyword evidence="8 13" id="KW-0548">Nucleotidyltransferase</keyword>
<evidence type="ECO:0000259" key="15">
    <source>
        <dbReference type="PROSITE" id="PS51163"/>
    </source>
</evidence>
<comment type="similarity">
    <text evidence="2 13">Belongs to the SUA5 family.</text>
</comment>
<evidence type="ECO:0000256" key="9">
    <source>
        <dbReference type="ARBA" id="ARBA00022741"/>
    </source>
</evidence>
<dbReference type="GO" id="GO:0006450">
    <property type="term" value="P:regulation of translational fidelity"/>
    <property type="evidence" value="ECO:0007669"/>
    <property type="project" value="TreeGrafter"/>
</dbReference>
<dbReference type="PROSITE" id="PS51163">
    <property type="entry name" value="YRDC"/>
    <property type="match status" value="1"/>
</dbReference>
<dbReference type="FunFam" id="3.90.870.10:FF:000008">
    <property type="entry name" value="Threonylcarbamoyl-AMP synthase"/>
    <property type="match status" value="1"/>
</dbReference>
<feature type="domain" description="YrdC-like" evidence="15">
    <location>
        <begin position="15"/>
        <end position="201"/>
    </location>
</feature>
<dbReference type="Pfam" id="PF03481">
    <property type="entry name" value="Sua5_C"/>
    <property type="match status" value="1"/>
</dbReference>
<sequence length="345" mass="37935">MRTKIQRVNPKKPELTKIREAAKLIRSGGVVAFPTETVYGLGADALNARAVKKIFVAKGRPSDNPLIVHISDEDDLAKLAVDIPNVMKKISRRFWPGPLTVVLKKSKIVPKITTGGLDTVAIRMPENFIATLLIREAHTPIAAPSANYFGRPSPTTAEHVLEDMDGRIGLILDGGSTKIGIESTVIDLTAKTPILLRPGGVSVEQLQKELGKIKIHPVLRGKKAKIVYRSPGMKYKHYSPDAQVILVEGSESKVSQKIIRLTRELKKQQKRVGIVCITKARYNADAIKIVGPSYQKFAASLFGVFREFDSKKIDVILVQAVPKKGIGLGIMNRLEKAAYKKIKAR</sequence>
<evidence type="ECO:0000313" key="17">
    <source>
        <dbReference type="Proteomes" id="UP000018159"/>
    </source>
</evidence>